<dbReference type="Proteomes" id="UP000236370">
    <property type="component" value="Unassembled WGS sequence"/>
</dbReference>
<evidence type="ECO:0000313" key="2">
    <source>
        <dbReference type="Proteomes" id="UP000236370"/>
    </source>
</evidence>
<accession>A0A2J8MS18</accession>
<dbReference type="AlphaFoldDB" id="A0A2J8MS18"/>
<reference evidence="1 2" key="1">
    <citation type="submission" date="2017-12" db="EMBL/GenBank/DDBJ databases">
        <title>High-resolution comparative analysis of great ape genomes.</title>
        <authorList>
            <person name="Pollen A."/>
            <person name="Hastie A."/>
            <person name="Hormozdiari F."/>
            <person name="Dougherty M."/>
            <person name="Liu R."/>
            <person name="Chaisson M."/>
            <person name="Hoppe E."/>
            <person name="Hill C."/>
            <person name="Pang A."/>
            <person name="Hillier L."/>
            <person name="Baker C."/>
            <person name="Armstrong J."/>
            <person name="Shendure J."/>
            <person name="Paten B."/>
            <person name="Wilson R."/>
            <person name="Chao H."/>
            <person name="Schneider V."/>
            <person name="Ventura M."/>
            <person name="Kronenberg Z."/>
            <person name="Murali S."/>
            <person name="Gordon D."/>
            <person name="Cantsilieris S."/>
            <person name="Munson K."/>
            <person name="Nelson B."/>
            <person name="Raja A."/>
            <person name="Underwood J."/>
            <person name="Diekhans M."/>
            <person name="Fiddes I."/>
            <person name="Haussler D."/>
            <person name="Eichler E."/>
        </authorList>
    </citation>
    <scope>NUCLEOTIDE SEQUENCE [LARGE SCALE GENOMIC DNA]</scope>
    <source>
        <strain evidence="1">Yerkes chimp pedigree #C0471</strain>
    </source>
</reference>
<sequence>MPRRASARARCAHPLACAHCLALPSEMNPVPQMEMQKSPVFCVAHAGSCRPELFLFSHLGSSPLFSWIVLSRQGHEQIRDSALTQEMTQTS</sequence>
<dbReference type="EMBL" id="NBAG03000245">
    <property type="protein sequence ID" value="PNI62326.1"/>
    <property type="molecule type" value="Genomic_DNA"/>
</dbReference>
<gene>
    <name evidence="1" type="ORF">CK820_G0017421</name>
</gene>
<comment type="caution">
    <text evidence="1">The sequence shown here is derived from an EMBL/GenBank/DDBJ whole genome shotgun (WGS) entry which is preliminary data.</text>
</comment>
<evidence type="ECO:0000313" key="1">
    <source>
        <dbReference type="EMBL" id="PNI62326.1"/>
    </source>
</evidence>
<proteinExistence type="predicted"/>
<name>A0A2J8MS18_PANTR</name>
<organism evidence="1 2">
    <name type="scientific">Pan troglodytes</name>
    <name type="common">Chimpanzee</name>
    <dbReference type="NCBI Taxonomy" id="9598"/>
    <lineage>
        <taxon>Eukaryota</taxon>
        <taxon>Metazoa</taxon>
        <taxon>Chordata</taxon>
        <taxon>Craniata</taxon>
        <taxon>Vertebrata</taxon>
        <taxon>Euteleostomi</taxon>
        <taxon>Mammalia</taxon>
        <taxon>Eutheria</taxon>
        <taxon>Euarchontoglires</taxon>
        <taxon>Primates</taxon>
        <taxon>Haplorrhini</taxon>
        <taxon>Catarrhini</taxon>
        <taxon>Hominidae</taxon>
        <taxon>Pan</taxon>
    </lineage>
</organism>
<protein>
    <submittedName>
        <fullName evidence="1">Uncharacterized protein</fullName>
    </submittedName>
</protein>